<dbReference type="Pfam" id="PF05704">
    <property type="entry name" value="Caps_synth"/>
    <property type="match status" value="1"/>
</dbReference>
<dbReference type="GO" id="GO:0016757">
    <property type="term" value="F:glycosyltransferase activity"/>
    <property type="evidence" value="ECO:0007669"/>
    <property type="project" value="InterPro"/>
</dbReference>
<dbReference type="AlphaFoldDB" id="A0A812SAK9"/>
<feature type="non-terminal residue" evidence="1">
    <location>
        <position position="307"/>
    </location>
</feature>
<evidence type="ECO:0000313" key="2">
    <source>
        <dbReference type="Proteomes" id="UP000649617"/>
    </source>
</evidence>
<keyword evidence="2" id="KW-1185">Reference proteome</keyword>
<dbReference type="Proteomes" id="UP000649617">
    <property type="component" value="Unassembled WGS sequence"/>
</dbReference>
<reference evidence="1" key="1">
    <citation type="submission" date="2021-02" db="EMBL/GenBank/DDBJ databases">
        <authorList>
            <person name="Dougan E. K."/>
            <person name="Rhodes N."/>
            <person name="Thang M."/>
            <person name="Chan C."/>
        </authorList>
    </citation>
    <scope>NUCLEOTIDE SEQUENCE</scope>
</reference>
<dbReference type="InterPro" id="IPR029044">
    <property type="entry name" value="Nucleotide-diphossugar_trans"/>
</dbReference>
<evidence type="ECO:0000313" key="1">
    <source>
        <dbReference type="EMBL" id="CAE7470867.1"/>
    </source>
</evidence>
<dbReference type="OrthoDB" id="420206at2759"/>
<dbReference type="EMBL" id="CAJNIZ010023681">
    <property type="protein sequence ID" value="CAE7470867.1"/>
    <property type="molecule type" value="Genomic_DNA"/>
</dbReference>
<comment type="caution">
    <text evidence="1">The sequence shown here is derived from an EMBL/GenBank/DDBJ whole genome shotgun (WGS) entry which is preliminary data.</text>
</comment>
<dbReference type="SUPFAM" id="SSF53448">
    <property type="entry name" value="Nucleotide-diphospho-sugar transferases"/>
    <property type="match status" value="1"/>
</dbReference>
<name>A0A812SAK9_SYMPI</name>
<accession>A0A812SAK9</accession>
<dbReference type="InterPro" id="IPR008441">
    <property type="entry name" value="AfumC-like_glycosyl_Trfase"/>
</dbReference>
<gene>
    <name evidence="1" type="primary">RBCMT</name>
    <name evidence="1" type="ORF">SPIL2461_LOCUS11930</name>
</gene>
<dbReference type="Gene3D" id="3.90.550.20">
    <property type="match status" value="1"/>
</dbReference>
<sequence>MSHHVARLSYRDIYEQYRGRNDLGSFRVHAKFPPTEYLDPAERDVDPDSFFAMFAFADWLRLSLLASQGGVWIDATLLLTAPLHLLINQTAQISGLHLEAALLEGYFVAAKPQDDFMKSWRDEMRRIGTMSEQPYDNYLTELKTRGIEPLNGHMTECHWRDESPFHQAAHWVLHRAVDAVNLFVGYTNFYLHPCGEHYWMWYYRICVAFNSLVAADGSDITKTGSRFGIHMVDSVQTVNSIAVSKGWNTTRIVDFLITQSSARIDLERIRGIKLRSKERNQLAELAYCETGSIICRLQALAGASFFE</sequence>
<protein>
    <submittedName>
        <fullName evidence="1">RBCMT protein</fullName>
    </submittedName>
</protein>
<organism evidence="1 2">
    <name type="scientific">Symbiodinium pilosum</name>
    <name type="common">Dinoflagellate</name>
    <dbReference type="NCBI Taxonomy" id="2952"/>
    <lineage>
        <taxon>Eukaryota</taxon>
        <taxon>Sar</taxon>
        <taxon>Alveolata</taxon>
        <taxon>Dinophyceae</taxon>
        <taxon>Suessiales</taxon>
        <taxon>Symbiodiniaceae</taxon>
        <taxon>Symbiodinium</taxon>
    </lineage>
</organism>
<proteinExistence type="predicted"/>